<dbReference type="PANTHER" id="PTHR12701">
    <property type="entry name" value="BCR-ASSOCIATED PROTEIN, BAP"/>
    <property type="match status" value="1"/>
</dbReference>
<reference evidence="8 9" key="1">
    <citation type="submission" date="2022-09" db="EMBL/GenBank/DDBJ databases">
        <authorList>
            <person name="Palmer J.M."/>
        </authorList>
    </citation>
    <scope>NUCLEOTIDE SEQUENCE [LARGE SCALE GENOMIC DNA]</scope>
    <source>
        <strain evidence="8 9">DSM 7382</strain>
    </source>
</reference>
<dbReference type="GO" id="GO:0005789">
    <property type="term" value="C:endoplasmic reticulum membrane"/>
    <property type="evidence" value="ECO:0007669"/>
    <property type="project" value="UniProtKB-SubCell"/>
</dbReference>
<comment type="subcellular location">
    <subcellularLocation>
        <location evidence="5">Endoplasmic reticulum membrane</location>
        <topology evidence="5">Multi-pass membrane protein</topology>
    </subcellularLocation>
    <subcellularLocation>
        <location evidence="1">Membrane</location>
        <topology evidence="1">Multi-pass membrane protein</topology>
    </subcellularLocation>
</comment>
<dbReference type="EMBL" id="JASBNA010000038">
    <property type="protein sequence ID" value="KAK7681974.1"/>
    <property type="molecule type" value="Genomic_DNA"/>
</dbReference>
<proteinExistence type="inferred from homology"/>
<evidence type="ECO:0000256" key="6">
    <source>
        <dbReference type="SAM" id="Coils"/>
    </source>
</evidence>
<evidence type="ECO:0000313" key="9">
    <source>
        <dbReference type="Proteomes" id="UP001385951"/>
    </source>
</evidence>
<feature type="transmembrane region" description="Helical" evidence="5">
    <location>
        <begin position="106"/>
        <end position="129"/>
    </location>
</feature>
<name>A0AAW0FQY0_9APHY</name>
<accession>A0AAW0FQY0</accession>
<feature type="transmembrane region" description="Helical" evidence="5">
    <location>
        <begin position="43"/>
        <end position="60"/>
    </location>
</feature>
<comment type="similarity">
    <text evidence="5">Belongs to the BCAP29/BCAP31 family.</text>
</comment>
<evidence type="ECO:0000259" key="7">
    <source>
        <dbReference type="Pfam" id="PF05529"/>
    </source>
</evidence>
<feature type="transmembrane region" description="Helical" evidence="5">
    <location>
        <begin position="12"/>
        <end position="31"/>
    </location>
</feature>
<protein>
    <recommendedName>
        <fullName evidence="5">Endoplasmic reticulum transmembrane protein</fullName>
    </recommendedName>
</protein>
<evidence type="ECO:0000256" key="3">
    <source>
        <dbReference type="ARBA" id="ARBA00022989"/>
    </source>
</evidence>
<dbReference type="GO" id="GO:0006886">
    <property type="term" value="P:intracellular protein transport"/>
    <property type="evidence" value="ECO:0007669"/>
    <property type="project" value="UniProtKB-UniRule"/>
</dbReference>
<dbReference type="GO" id="GO:0006888">
    <property type="term" value="P:endoplasmic reticulum to Golgi vesicle-mediated transport"/>
    <property type="evidence" value="ECO:0007669"/>
    <property type="project" value="UniProtKB-UniRule"/>
</dbReference>
<evidence type="ECO:0000256" key="4">
    <source>
        <dbReference type="ARBA" id="ARBA00023136"/>
    </source>
</evidence>
<keyword evidence="9" id="KW-1185">Reference proteome</keyword>
<feature type="domain" description="BAP29/BAP31 transmembrane" evidence="7">
    <location>
        <begin position="1"/>
        <end position="136"/>
    </location>
</feature>
<comment type="caution">
    <text evidence="8">The sequence shown here is derived from an EMBL/GenBank/DDBJ whole genome shotgun (WGS) entry which is preliminary data.</text>
</comment>
<sequence>MSDYYDSTFHLLASEMVAFCLLTLPLPYGIRKLLFRFLPKFPIVAKVVNTAFIIIVILFLDAFRRMVYFTAEADIAKSTLSTVHDVQFETETILAARNYYLQRNTYLAGFCVFLSFVLSRTFYIVLDLIHMQEAYMKHKQETEILILDQFEQIAELKERVKAAEAREKINAAEAKSCNDDQIKQIAELKETLKQETGKSTSSKMIELKEKLKATEAKAREYELLNIQIMQSHGPSQDWGWYRVRE</sequence>
<dbReference type="Proteomes" id="UP001385951">
    <property type="component" value="Unassembled WGS sequence"/>
</dbReference>
<keyword evidence="3 5" id="KW-1133">Transmembrane helix</keyword>
<dbReference type="InterPro" id="IPR040463">
    <property type="entry name" value="BAP29/BAP31_N"/>
</dbReference>
<keyword evidence="5" id="KW-0931">ER-Golgi transport</keyword>
<dbReference type="InterPro" id="IPR008417">
    <property type="entry name" value="BAP29/BAP31"/>
</dbReference>
<dbReference type="Pfam" id="PF05529">
    <property type="entry name" value="Bap31"/>
    <property type="match status" value="1"/>
</dbReference>
<keyword evidence="6" id="KW-0175">Coiled coil</keyword>
<evidence type="ECO:0000256" key="5">
    <source>
        <dbReference type="RuleBase" id="RU367026"/>
    </source>
</evidence>
<evidence type="ECO:0000256" key="1">
    <source>
        <dbReference type="ARBA" id="ARBA00004141"/>
    </source>
</evidence>
<comment type="function">
    <text evidence="5">May play a role in anterograde transport of membrane proteins from the endoplasmic reticulum to the Golgi.</text>
</comment>
<evidence type="ECO:0000313" key="8">
    <source>
        <dbReference type="EMBL" id="KAK7681974.1"/>
    </source>
</evidence>
<gene>
    <name evidence="8" type="ORF">QCA50_014937</name>
</gene>
<keyword evidence="5" id="KW-0653">Protein transport</keyword>
<dbReference type="GO" id="GO:0070973">
    <property type="term" value="P:protein localization to endoplasmic reticulum exit site"/>
    <property type="evidence" value="ECO:0007669"/>
    <property type="project" value="UniProtKB-UniRule"/>
</dbReference>
<feature type="coiled-coil region" evidence="6">
    <location>
        <begin position="146"/>
        <end position="224"/>
    </location>
</feature>
<organism evidence="8 9">
    <name type="scientific">Cerrena zonata</name>
    <dbReference type="NCBI Taxonomy" id="2478898"/>
    <lineage>
        <taxon>Eukaryota</taxon>
        <taxon>Fungi</taxon>
        <taxon>Dikarya</taxon>
        <taxon>Basidiomycota</taxon>
        <taxon>Agaricomycotina</taxon>
        <taxon>Agaricomycetes</taxon>
        <taxon>Polyporales</taxon>
        <taxon>Cerrenaceae</taxon>
        <taxon>Cerrena</taxon>
    </lineage>
</organism>
<keyword evidence="2 5" id="KW-0812">Transmembrane</keyword>
<dbReference type="AlphaFoldDB" id="A0AAW0FQY0"/>
<evidence type="ECO:0000256" key="2">
    <source>
        <dbReference type="ARBA" id="ARBA00022692"/>
    </source>
</evidence>
<keyword evidence="4 5" id="KW-0472">Membrane</keyword>
<keyword evidence="5" id="KW-0256">Endoplasmic reticulum</keyword>
<dbReference type="PANTHER" id="PTHR12701:SF20">
    <property type="entry name" value="ENDOPLASMIC RETICULUM TRANSMEMBRANE PROTEIN"/>
    <property type="match status" value="1"/>
</dbReference>
<keyword evidence="5" id="KW-0813">Transport</keyword>